<protein>
    <submittedName>
        <fullName evidence="1">Uncharacterized protein</fullName>
    </submittedName>
</protein>
<organism evidence="1">
    <name type="scientific">marine sediment metagenome</name>
    <dbReference type="NCBI Taxonomy" id="412755"/>
    <lineage>
        <taxon>unclassified sequences</taxon>
        <taxon>metagenomes</taxon>
        <taxon>ecological metagenomes</taxon>
    </lineage>
</organism>
<gene>
    <name evidence="1" type="ORF">S06H3_54133</name>
</gene>
<accession>X1NYG2</accession>
<dbReference type="EMBL" id="BARV01034591">
    <property type="protein sequence ID" value="GAI48638.1"/>
    <property type="molecule type" value="Genomic_DNA"/>
</dbReference>
<proteinExistence type="predicted"/>
<name>X1NYG2_9ZZZZ</name>
<dbReference type="AlphaFoldDB" id="X1NYG2"/>
<reference evidence="1" key="1">
    <citation type="journal article" date="2014" name="Front. Microbiol.">
        <title>High frequency of phylogenetically diverse reductive dehalogenase-homologous genes in deep subseafloor sedimentary metagenomes.</title>
        <authorList>
            <person name="Kawai M."/>
            <person name="Futagami T."/>
            <person name="Toyoda A."/>
            <person name="Takaki Y."/>
            <person name="Nishi S."/>
            <person name="Hori S."/>
            <person name="Arai W."/>
            <person name="Tsubouchi T."/>
            <person name="Morono Y."/>
            <person name="Uchiyama I."/>
            <person name="Ito T."/>
            <person name="Fujiyama A."/>
            <person name="Inagaki F."/>
            <person name="Takami H."/>
        </authorList>
    </citation>
    <scope>NUCLEOTIDE SEQUENCE</scope>
    <source>
        <strain evidence="1">Expedition CK06-06</strain>
    </source>
</reference>
<sequence length="51" mass="5757">RKALDKIDLASIYSDSLKYSSTASLTNSVRNLLVFLETLFSMSHSDFEKRG</sequence>
<comment type="caution">
    <text evidence="1">The sequence shown here is derived from an EMBL/GenBank/DDBJ whole genome shotgun (WGS) entry which is preliminary data.</text>
</comment>
<evidence type="ECO:0000313" key="1">
    <source>
        <dbReference type="EMBL" id="GAI48638.1"/>
    </source>
</evidence>
<feature type="non-terminal residue" evidence="1">
    <location>
        <position position="1"/>
    </location>
</feature>